<feature type="domain" description="Zn(2)-C6 fungal-type" evidence="8">
    <location>
        <begin position="303"/>
        <end position="331"/>
    </location>
</feature>
<dbReference type="InterPro" id="IPR001138">
    <property type="entry name" value="Zn2Cys6_DnaBD"/>
</dbReference>
<name>A0ABR3WET7_9PEZI</name>
<dbReference type="CDD" id="cd00067">
    <property type="entry name" value="GAL4"/>
    <property type="match status" value="1"/>
</dbReference>
<keyword evidence="10" id="KW-1185">Reference proteome</keyword>
<keyword evidence="5" id="KW-0804">Transcription</keyword>
<evidence type="ECO:0000313" key="10">
    <source>
        <dbReference type="Proteomes" id="UP001586593"/>
    </source>
</evidence>
<feature type="compositionally biased region" description="Gly residues" evidence="7">
    <location>
        <begin position="76"/>
        <end position="94"/>
    </location>
</feature>
<feature type="compositionally biased region" description="Low complexity" evidence="7">
    <location>
        <begin position="174"/>
        <end position="189"/>
    </location>
</feature>
<sequence>MARPSTSFQPRPPPEASVDSLQRLADDLHYRNGLAKVADTSNHASLLSAVFPSSNTNDDRDTVHDNDPNNDARHIGGSGSSPGSGRGSGSGSGSGSTSANWVPSGGGDGEPRQGAGSPAAPGAATGEGSLPQDPSAPQPYADGQNGIHTPLESPQPPSASMSNPPQLPGPPRQPVSYPSSTSFSSPGLPAAAQYTFPPQPSPPVDPYRASPGTLTSTMALPSMRTLDHVQAQQMHGMPMPAPMGAPMHPIAPPTMYYGMPHHTFNMHPDPTALRFALAPNADPRIALSGGRHKKEIKRRTKTGCLTCRKRRIKCDETHPTCNNCKKSKRECLGYDPIFKQQQGPPAIQPAPNSQTSPSNSLISPPSVPASAALPFQPPIVPSSYPPSVQAKPTLNPALSSASASVSASTPATGAPTSTPTAIIGAGTPLLPTLAGSGPQLKPSEGKKMKIDGLIALGAMPAPPGPAPPSGAEVVDELIRLYYEVYVPGLNMFFETSFYDLRTDHAAASNPLSILRDNKAVMDLFATFLHTISGIKTTNPSDMVYSGHLETCLISSLARLAYSSIPSSSLPAGGPHASVDDAVETRNRLLVFETLLSGDTLHRNPLQPPPAPSTGPSDRATSQVRINELDFWYHLSEYIQASHFTASQADTSMRELCLARMRSVLDGRENRDVLYSIAVLREYAPRFDPTINEQTVPSHLDEMDPRSKLAVATRFIRDEAASTGGTTNVVRRFADLAYRAFVRPGVNIDRSTRGV</sequence>
<evidence type="ECO:0000256" key="7">
    <source>
        <dbReference type="SAM" id="MobiDB-lite"/>
    </source>
</evidence>
<comment type="caution">
    <text evidence="9">The sequence shown here is derived from an EMBL/GenBank/DDBJ whole genome shotgun (WGS) entry which is preliminary data.</text>
</comment>
<dbReference type="InterPro" id="IPR052360">
    <property type="entry name" value="Transcr_Regulatory_Proteins"/>
</dbReference>
<keyword evidence="4" id="KW-0238">DNA-binding</keyword>
<dbReference type="InterPro" id="IPR036864">
    <property type="entry name" value="Zn2-C6_fun-type_DNA-bd_sf"/>
</dbReference>
<feature type="compositionally biased region" description="Low complexity" evidence="7">
    <location>
        <begin position="114"/>
        <end position="129"/>
    </location>
</feature>
<dbReference type="SMART" id="SM00066">
    <property type="entry name" value="GAL4"/>
    <property type="match status" value="1"/>
</dbReference>
<proteinExistence type="predicted"/>
<feature type="compositionally biased region" description="Basic and acidic residues" evidence="7">
    <location>
        <begin position="57"/>
        <end position="74"/>
    </location>
</feature>
<evidence type="ECO:0000256" key="1">
    <source>
        <dbReference type="ARBA" id="ARBA00022723"/>
    </source>
</evidence>
<evidence type="ECO:0000256" key="6">
    <source>
        <dbReference type="ARBA" id="ARBA00023242"/>
    </source>
</evidence>
<dbReference type="Proteomes" id="UP001586593">
    <property type="component" value="Unassembled WGS sequence"/>
</dbReference>
<protein>
    <recommendedName>
        <fullName evidence="8">Zn(2)-C6 fungal-type domain-containing protein</fullName>
    </recommendedName>
</protein>
<dbReference type="EMBL" id="JAZHXJ010000470">
    <property type="protein sequence ID" value="KAL1860310.1"/>
    <property type="molecule type" value="Genomic_DNA"/>
</dbReference>
<dbReference type="Gene3D" id="4.10.240.10">
    <property type="entry name" value="Zn(2)-C6 fungal-type DNA-binding domain"/>
    <property type="match status" value="1"/>
</dbReference>
<keyword evidence="1" id="KW-0479">Metal-binding</keyword>
<gene>
    <name evidence="9" type="ORF">VTK73DRAFT_7416</name>
</gene>
<feature type="compositionally biased region" description="Polar residues" evidence="7">
    <location>
        <begin position="352"/>
        <end position="362"/>
    </location>
</feature>
<dbReference type="PANTHER" id="PTHR36206:SF13">
    <property type="entry name" value="TRANSCRIPTIONAL REGULATORY PROTEIN MOC3"/>
    <property type="match status" value="1"/>
</dbReference>
<feature type="region of interest" description="Disordered" evidence="7">
    <location>
        <begin position="599"/>
        <end position="619"/>
    </location>
</feature>
<reference evidence="9 10" key="1">
    <citation type="journal article" date="2024" name="Commun. Biol.">
        <title>Comparative genomic analysis of thermophilic fungi reveals convergent evolutionary adaptations and gene losses.</title>
        <authorList>
            <person name="Steindorff A.S."/>
            <person name="Aguilar-Pontes M.V."/>
            <person name="Robinson A.J."/>
            <person name="Andreopoulos B."/>
            <person name="LaButti K."/>
            <person name="Kuo A."/>
            <person name="Mondo S."/>
            <person name="Riley R."/>
            <person name="Otillar R."/>
            <person name="Haridas S."/>
            <person name="Lipzen A."/>
            <person name="Grimwood J."/>
            <person name="Schmutz J."/>
            <person name="Clum A."/>
            <person name="Reid I.D."/>
            <person name="Moisan M.C."/>
            <person name="Butler G."/>
            <person name="Nguyen T.T.M."/>
            <person name="Dewar K."/>
            <person name="Conant G."/>
            <person name="Drula E."/>
            <person name="Henrissat B."/>
            <person name="Hansel C."/>
            <person name="Singer S."/>
            <person name="Hutchinson M.I."/>
            <person name="de Vries R.P."/>
            <person name="Natvig D.O."/>
            <person name="Powell A.J."/>
            <person name="Tsang A."/>
            <person name="Grigoriev I.V."/>
        </authorList>
    </citation>
    <scope>NUCLEOTIDE SEQUENCE [LARGE SCALE GENOMIC DNA]</scope>
    <source>
        <strain evidence="9 10">ATCC 24622</strain>
    </source>
</reference>
<evidence type="ECO:0000313" key="9">
    <source>
        <dbReference type="EMBL" id="KAL1860310.1"/>
    </source>
</evidence>
<feature type="compositionally biased region" description="Low complexity" evidence="7">
    <location>
        <begin position="340"/>
        <end position="351"/>
    </location>
</feature>
<keyword evidence="3" id="KW-0805">Transcription regulation</keyword>
<dbReference type="SUPFAM" id="SSF57701">
    <property type="entry name" value="Zn2/Cys6 DNA-binding domain"/>
    <property type="match status" value="1"/>
</dbReference>
<dbReference type="Pfam" id="PF00172">
    <property type="entry name" value="Zn_clus"/>
    <property type="match status" value="1"/>
</dbReference>
<evidence type="ECO:0000256" key="5">
    <source>
        <dbReference type="ARBA" id="ARBA00023163"/>
    </source>
</evidence>
<dbReference type="PROSITE" id="PS00463">
    <property type="entry name" value="ZN2_CY6_FUNGAL_1"/>
    <property type="match status" value="1"/>
</dbReference>
<organism evidence="9 10">
    <name type="scientific">Phialemonium thermophilum</name>
    <dbReference type="NCBI Taxonomy" id="223376"/>
    <lineage>
        <taxon>Eukaryota</taxon>
        <taxon>Fungi</taxon>
        <taxon>Dikarya</taxon>
        <taxon>Ascomycota</taxon>
        <taxon>Pezizomycotina</taxon>
        <taxon>Sordariomycetes</taxon>
        <taxon>Sordariomycetidae</taxon>
        <taxon>Cephalothecales</taxon>
        <taxon>Cephalothecaceae</taxon>
        <taxon>Phialemonium</taxon>
    </lineage>
</organism>
<feature type="region of interest" description="Disordered" evidence="7">
    <location>
        <begin position="340"/>
        <end position="369"/>
    </location>
</feature>
<accession>A0ABR3WET7</accession>
<evidence type="ECO:0000256" key="4">
    <source>
        <dbReference type="ARBA" id="ARBA00023125"/>
    </source>
</evidence>
<keyword evidence="2" id="KW-0862">Zinc</keyword>
<feature type="region of interest" description="Disordered" evidence="7">
    <location>
        <begin position="49"/>
        <end position="213"/>
    </location>
</feature>
<dbReference type="PANTHER" id="PTHR36206">
    <property type="entry name" value="ASPERCRYPTIN BIOSYNTHESIS CLUSTER-SPECIFIC TRANSCRIPTION REGULATOR ATNN-RELATED"/>
    <property type="match status" value="1"/>
</dbReference>
<evidence type="ECO:0000256" key="2">
    <source>
        <dbReference type="ARBA" id="ARBA00022833"/>
    </source>
</evidence>
<evidence type="ECO:0000259" key="8">
    <source>
        <dbReference type="PROSITE" id="PS50048"/>
    </source>
</evidence>
<keyword evidence="6" id="KW-0539">Nucleus</keyword>
<dbReference type="PROSITE" id="PS50048">
    <property type="entry name" value="ZN2_CY6_FUNGAL_2"/>
    <property type="match status" value="1"/>
</dbReference>
<evidence type="ECO:0000256" key="3">
    <source>
        <dbReference type="ARBA" id="ARBA00023015"/>
    </source>
</evidence>